<feature type="region of interest" description="Disordered" evidence="1">
    <location>
        <begin position="216"/>
        <end position="247"/>
    </location>
</feature>
<dbReference type="RefSeq" id="XP_033378557.1">
    <property type="nucleotide sequence ID" value="XM_033526236.1"/>
</dbReference>
<keyword evidence="3" id="KW-1185">Reference proteome</keyword>
<evidence type="ECO:0000256" key="1">
    <source>
        <dbReference type="SAM" id="MobiDB-lite"/>
    </source>
</evidence>
<organism evidence="2 3">
    <name type="scientific">Aaosphaeria arxii CBS 175.79</name>
    <dbReference type="NCBI Taxonomy" id="1450172"/>
    <lineage>
        <taxon>Eukaryota</taxon>
        <taxon>Fungi</taxon>
        <taxon>Dikarya</taxon>
        <taxon>Ascomycota</taxon>
        <taxon>Pezizomycotina</taxon>
        <taxon>Dothideomycetes</taxon>
        <taxon>Pleosporomycetidae</taxon>
        <taxon>Pleosporales</taxon>
        <taxon>Pleosporales incertae sedis</taxon>
        <taxon>Aaosphaeria</taxon>
    </lineage>
</organism>
<name>A0A6A5XB68_9PLEO</name>
<dbReference type="AlphaFoldDB" id="A0A6A5XB68"/>
<accession>A0A6A5XB68</accession>
<dbReference type="EMBL" id="ML978077">
    <property type="protein sequence ID" value="KAF2010218.1"/>
    <property type="molecule type" value="Genomic_DNA"/>
</dbReference>
<reference evidence="2" key="1">
    <citation type="journal article" date="2020" name="Stud. Mycol.">
        <title>101 Dothideomycetes genomes: a test case for predicting lifestyles and emergence of pathogens.</title>
        <authorList>
            <person name="Haridas S."/>
            <person name="Albert R."/>
            <person name="Binder M."/>
            <person name="Bloem J."/>
            <person name="Labutti K."/>
            <person name="Salamov A."/>
            <person name="Andreopoulos B."/>
            <person name="Baker S."/>
            <person name="Barry K."/>
            <person name="Bills G."/>
            <person name="Bluhm B."/>
            <person name="Cannon C."/>
            <person name="Castanera R."/>
            <person name="Culley D."/>
            <person name="Daum C."/>
            <person name="Ezra D."/>
            <person name="Gonzalez J."/>
            <person name="Henrissat B."/>
            <person name="Kuo A."/>
            <person name="Liang C."/>
            <person name="Lipzen A."/>
            <person name="Lutzoni F."/>
            <person name="Magnuson J."/>
            <person name="Mondo S."/>
            <person name="Nolan M."/>
            <person name="Ohm R."/>
            <person name="Pangilinan J."/>
            <person name="Park H.-J."/>
            <person name="Ramirez L."/>
            <person name="Alfaro M."/>
            <person name="Sun H."/>
            <person name="Tritt A."/>
            <person name="Yoshinaga Y."/>
            <person name="Zwiers L.-H."/>
            <person name="Turgeon B."/>
            <person name="Goodwin S."/>
            <person name="Spatafora J."/>
            <person name="Crous P."/>
            <person name="Grigoriev I."/>
        </authorList>
    </citation>
    <scope>NUCLEOTIDE SEQUENCE</scope>
    <source>
        <strain evidence="2">CBS 175.79</strain>
    </source>
</reference>
<sequence>MVSKRSSNKPSINISDCAPDSYFAAWGGTGHFSPVDDEFLKSPVKLANGVVRYPKFMITTPAREPTKYDDMECREIMTDTLIKRLQILVTAIDEDLMFEEQIDGLLAAGYSIGLRKIRLTKNDPIYETLANPNHILPLSLRVQDLIRHVMRIDNVLTAMKKEGTRPDDQVFRIARSLYCERWGEAQTLLAEQLPKEHAMGRAAQAMNNAIKQKFEDGYQSSSAGDVDGECETDSDPDISMEDAPVFY</sequence>
<feature type="compositionally biased region" description="Acidic residues" evidence="1">
    <location>
        <begin position="226"/>
        <end position="240"/>
    </location>
</feature>
<evidence type="ECO:0000313" key="3">
    <source>
        <dbReference type="Proteomes" id="UP000799778"/>
    </source>
</evidence>
<gene>
    <name evidence="2" type="ORF">BU24DRAFT_414642</name>
</gene>
<dbReference type="GeneID" id="54283633"/>
<evidence type="ECO:0000313" key="2">
    <source>
        <dbReference type="EMBL" id="KAF2010218.1"/>
    </source>
</evidence>
<protein>
    <submittedName>
        <fullName evidence="2">Uncharacterized protein</fullName>
    </submittedName>
</protein>
<dbReference type="Proteomes" id="UP000799778">
    <property type="component" value="Unassembled WGS sequence"/>
</dbReference>
<proteinExistence type="predicted"/>